<dbReference type="AlphaFoldDB" id="A0A4R0NQ78"/>
<keyword evidence="3" id="KW-1185">Reference proteome</keyword>
<feature type="signal peptide" evidence="1">
    <location>
        <begin position="1"/>
        <end position="22"/>
    </location>
</feature>
<sequence length="215" mass="24274">MKSSRLFISAFVGLLLVFDSVARVSAQSQEVQQLLLNVEKLSQFKNILRDMKAGYEIISTGYNAVRDISKGNFSLYETFLDGLLAVSPEVRKYHKIVGIVSAQGRILSEYKVAFSSFRSSDKFNVKEIDYLGSVYGNLNKQSLANLEALLMVITAGHLRMSDDERLAAIDAIYSDMQEKLLFLRHFNAQGLGIARQRKLEQREVDAIKDLYTIHP</sequence>
<reference evidence="2 3" key="1">
    <citation type="submission" date="2019-02" db="EMBL/GenBank/DDBJ databases">
        <title>Pedobacter sp. RP-1-14 sp. nov., isolated from Arctic soil.</title>
        <authorList>
            <person name="Dahal R.H."/>
        </authorList>
    </citation>
    <scope>NUCLEOTIDE SEQUENCE [LARGE SCALE GENOMIC DNA]</scope>
    <source>
        <strain evidence="2 3">RP-1-14</strain>
    </source>
</reference>
<dbReference type="OrthoDB" id="826958at2"/>
<comment type="caution">
    <text evidence="2">The sequence shown here is derived from an EMBL/GenBank/DDBJ whole genome shotgun (WGS) entry which is preliminary data.</text>
</comment>
<name>A0A4R0NQ78_9SPHI</name>
<dbReference type="Proteomes" id="UP000293347">
    <property type="component" value="Unassembled WGS sequence"/>
</dbReference>
<accession>A0A4R0NQ78</accession>
<evidence type="ECO:0000313" key="2">
    <source>
        <dbReference type="EMBL" id="TCD03171.1"/>
    </source>
</evidence>
<proteinExistence type="predicted"/>
<organism evidence="2 3">
    <name type="scientific">Pedobacter psychroterrae</name>
    <dbReference type="NCBI Taxonomy" id="2530453"/>
    <lineage>
        <taxon>Bacteria</taxon>
        <taxon>Pseudomonadati</taxon>
        <taxon>Bacteroidota</taxon>
        <taxon>Sphingobacteriia</taxon>
        <taxon>Sphingobacteriales</taxon>
        <taxon>Sphingobacteriaceae</taxon>
        <taxon>Pedobacter</taxon>
    </lineage>
</organism>
<protein>
    <submittedName>
        <fullName evidence="2">TerB family tellurite resistance protein</fullName>
    </submittedName>
</protein>
<dbReference type="EMBL" id="SJSL01000001">
    <property type="protein sequence ID" value="TCD03171.1"/>
    <property type="molecule type" value="Genomic_DNA"/>
</dbReference>
<keyword evidence="1" id="KW-0732">Signal</keyword>
<dbReference type="RefSeq" id="WP_131593521.1">
    <property type="nucleotide sequence ID" value="NZ_SJSL01000001.1"/>
</dbReference>
<evidence type="ECO:0000256" key="1">
    <source>
        <dbReference type="SAM" id="SignalP"/>
    </source>
</evidence>
<feature type="chain" id="PRO_5020549818" evidence="1">
    <location>
        <begin position="23"/>
        <end position="215"/>
    </location>
</feature>
<gene>
    <name evidence="2" type="ORF">EZ437_04140</name>
</gene>
<evidence type="ECO:0000313" key="3">
    <source>
        <dbReference type="Proteomes" id="UP000293347"/>
    </source>
</evidence>